<reference evidence="1 2" key="1">
    <citation type="submission" date="2014-11" db="EMBL/GenBank/DDBJ databases">
        <authorList>
            <person name="Zhu J."/>
            <person name="Qi W."/>
            <person name="Song R."/>
        </authorList>
    </citation>
    <scope>NUCLEOTIDE SEQUENCE [LARGE SCALE GENOMIC DNA]</scope>
</reference>
<evidence type="ECO:0000313" key="2">
    <source>
        <dbReference type="Proteomes" id="UP000041254"/>
    </source>
</evidence>
<keyword evidence="2" id="KW-1185">Reference proteome</keyword>
<dbReference type="InParanoid" id="A0A0G4FDJ7"/>
<dbReference type="VEuPathDB" id="CryptoDB:Vbra_1334"/>
<sequence>MGVVVGCSRPTSFSRVNRLWYEFGRFWCAMRRRGVLDLVIWSWYSWCRQVWSLTHPHVPGSLASRRVQGMTRPRRHRASHLPCGSHTGGPLFRLTAQRPRC</sequence>
<evidence type="ECO:0000313" key="1">
    <source>
        <dbReference type="EMBL" id="CEM10987.1"/>
    </source>
</evidence>
<name>A0A0G4FDJ7_VITBC</name>
<gene>
    <name evidence="1" type="ORF">Vbra_1334</name>
</gene>
<dbReference type="AlphaFoldDB" id="A0A0G4FDJ7"/>
<dbReference type="EMBL" id="CDMY01000407">
    <property type="protein sequence ID" value="CEM10987.1"/>
    <property type="molecule type" value="Genomic_DNA"/>
</dbReference>
<protein>
    <submittedName>
        <fullName evidence="1">Uncharacterized protein</fullName>
    </submittedName>
</protein>
<accession>A0A0G4FDJ7</accession>
<organism evidence="1 2">
    <name type="scientific">Vitrella brassicaformis (strain CCMP3155)</name>
    <dbReference type="NCBI Taxonomy" id="1169540"/>
    <lineage>
        <taxon>Eukaryota</taxon>
        <taxon>Sar</taxon>
        <taxon>Alveolata</taxon>
        <taxon>Colpodellida</taxon>
        <taxon>Vitrellaceae</taxon>
        <taxon>Vitrella</taxon>
    </lineage>
</organism>
<dbReference type="Proteomes" id="UP000041254">
    <property type="component" value="Unassembled WGS sequence"/>
</dbReference>
<proteinExistence type="predicted"/>